<dbReference type="InterPro" id="IPR001580">
    <property type="entry name" value="Calret/calnex"/>
</dbReference>
<dbReference type="PANTHER" id="PTHR11073">
    <property type="entry name" value="CALRETICULIN AND CALNEXIN"/>
    <property type="match status" value="1"/>
</dbReference>
<evidence type="ECO:0000256" key="6">
    <source>
        <dbReference type="ARBA" id="ARBA00023136"/>
    </source>
</evidence>
<accession>A0ABR2JRL7</accession>
<keyword evidence="3 8" id="KW-0812">Transmembrane</keyword>
<evidence type="ECO:0000256" key="3">
    <source>
        <dbReference type="ARBA" id="ARBA00022692"/>
    </source>
</evidence>
<dbReference type="Proteomes" id="UP001470230">
    <property type="component" value="Unassembled WGS sequence"/>
</dbReference>
<keyword evidence="7 8" id="KW-0143">Chaperone</keyword>
<dbReference type="Pfam" id="PF00262">
    <property type="entry name" value="Calreticulin"/>
    <property type="match status" value="1"/>
</dbReference>
<organism evidence="10 11">
    <name type="scientific">Tritrichomonas musculus</name>
    <dbReference type="NCBI Taxonomy" id="1915356"/>
    <lineage>
        <taxon>Eukaryota</taxon>
        <taxon>Metamonada</taxon>
        <taxon>Parabasalia</taxon>
        <taxon>Tritrichomonadida</taxon>
        <taxon>Tritrichomonadidae</taxon>
        <taxon>Tritrichomonas</taxon>
    </lineage>
</organism>
<dbReference type="EMBL" id="JAPFFF010000010">
    <property type="protein sequence ID" value="KAK8881531.1"/>
    <property type="molecule type" value="Genomic_DNA"/>
</dbReference>
<comment type="caution">
    <text evidence="10">The sequence shown here is derived from an EMBL/GenBank/DDBJ whole genome shotgun (WGS) entry which is preliminary data.</text>
</comment>
<evidence type="ECO:0000256" key="8">
    <source>
        <dbReference type="RuleBase" id="RU362126"/>
    </source>
</evidence>
<feature type="transmembrane region" description="Helical" evidence="8">
    <location>
        <begin position="459"/>
        <end position="481"/>
    </location>
</feature>
<evidence type="ECO:0000256" key="1">
    <source>
        <dbReference type="ARBA" id="ARBA00004389"/>
    </source>
</evidence>
<evidence type="ECO:0000256" key="9">
    <source>
        <dbReference type="SAM" id="MobiDB-lite"/>
    </source>
</evidence>
<keyword evidence="11" id="KW-1185">Reference proteome</keyword>
<dbReference type="InterPro" id="IPR009033">
    <property type="entry name" value="Calreticulin/calnexin_P_dom_sf"/>
</dbReference>
<dbReference type="Gene3D" id="2.10.250.10">
    <property type="entry name" value="Calreticulin/calnexin, P domain"/>
    <property type="match status" value="1"/>
</dbReference>
<evidence type="ECO:0000256" key="7">
    <source>
        <dbReference type="ARBA" id="ARBA00023186"/>
    </source>
</evidence>
<keyword evidence="4 8" id="KW-0256">Endoplasmic reticulum</keyword>
<reference evidence="10 11" key="1">
    <citation type="submission" date="2024-04" db="EMBL/GenBank/DDBJ databases">
        <title>Tritrichomonas musculus Genome.</title>
        <authorList>
            <person name="Alves-Ferreira E."/>
            <person name="Grigg M."/>
            <person name="Lorenzi H."/>
            <person name="Galac M."/>
        </authorList>
    </citation>
    <scope>NUCLEOTIDE SEQUENCE [LARGE SCALE GENOMIC DNA]</scope>
    <source>
        <strain evidence="10 11">EAF2021</strain>
    </source>
</reference>
<protein>
    <recommendedName>
        <fullName evidence="12">Calreticulin family protein</fullName>
    </recommendedName>
</protein>
<dbReference type="InterPro" id="IPR013320">
    <property type="entry name" value="ConA-like_dom_sf"/>
</dbReference>
<keyword evidence="5 8" id="KW-1133">Transmembrane helix</keyword>
<dbReference type="PANTHER" id="PTHR11073:SF1">
    <property type="entry name" value="CALNEXIN 14D-RELATED"/>
    <property type="match status" value="1"/>
</dbReference>
<evidence type="ECO:0008006" key="12">
    <source>
        <dbReference type="Google" id="ProtNLM"/>
    </source>
</evidence>
<comment type="similarity">
    <text evidence="2 8">Belongs to the calreticulin family.</text>
</comment>
<sequence>MILFLFYFLSFAKKKKREDEITPTPKKGVLFFETFDGKGTYDRWNVSRLPNYTGIWKVQTAPPPTTDIFEKMLILTTKDRYSAISTIFPKPIFIRDKPFILQYEFRAINNATFSGAYIKLFDNPELNPEQLSNETKQFLMFGPDFYGHKKKVVAFYFYHENPKTHIKVEKSLINPPQPPKDNLNHLYTLIIRPNGTYSILIDNENVKSGKFMDSFNPSIIPPKQIPDPNIKKPSDWDDNEYIDDFSVQPPDFSQESELIPDKKLLNPPPNWLLSEPKYIPIPGTQKPPNWDEELLGEWKAPLQQNPKCQNGCGKYYPPLIGNPNHISNWEQPKKKNPNYKGKWVQPIIDNPNYFVDNKPWEFPVFYGLGFELMTTDGKLAFNNILIADDEEEVIYWNSKFWKERKKYQLIKKHKIETKNMPTTRPINTGAHKTNIFRFGWEMLIENWVYMFAYDPIPTLFLTFGIFIVIILITCFTCNRLFSGEIIPSDDEPKND</sequence>
<feature type="region of interest" description="Disordered" evidence="9">
    <location>
        <begin position="218"/>
        <end position="238"/>
    </location>
</feature>
<dbReference type="SUPFAM" id="SSF63887">
    <property type="entry name" value="P-domain of calnexin/calreticulin"/>
    <property type="match status" value="1"/>
</dbReference>
<evidence type="ECO:0000256" key="2">
    <source>
        <dbReference type="ARBA" id="ARBA00010983"/>
    </source>
</evidence>
<evidence type="ECO:0000313" key="10">
    <source>
        <dbReference type="EMBL" id="KAK8881531.1"/>
    </source>
</evidence>
<keyword evidence="6 8" id="KW-0472">Membrane</keyword>
<proteinExistence type="inferred from homology"/>
<dbReference type="SUPFAM" id="SSF49899">
    <property type="entry name" value="Concanavalin A-like lectins/glucanases"/>
    <property type="match status" value="1"/>
</dbReference>
<gene>
    <name evidence="10" type="ORF">M9Y10_004273</name>
</gene>
<name>A0ABR2JRL7_9EUKA</name>
<evidence type="ECO:0000313" key="11">
    <source>
        <dbReference type="Proteomes" id="UP001470230"/>
    </source>
</evidence>
<dbReference type="PRINTS" id="PR00626">
    <property type="entry name" value="CALRETICULIN"/>
</dbReference>
<evidence type="ECO:0000256" key="5">
    <source>
        <dbReference type="ARBA" id="ARBA00022989"/>
    </source>
</evidence>
<evidence type="ECO:0000256" key="4">
    <source>
        <dbReference type="ARBA" id="ARBA00022824"/>
    </source>
</evidence>
<dbReference type="Gene3D" id="2.60.120.200">
    <property type="match status" value="1"/>
</dbReference>
<comment type="subcellular location">
    <subcellularLocation>
        <location evidence="1">Endoplasmic reticulum membrane</location>
        <topology evidence="1">Single-pass membrane protein</topology>
    </subcellularLocation>
</comment>